<evidence type="ECO:0000313" key="7">
    <source>
        <dbReference type="EMBL" id="KIK39158.1"/>
    </source>
</evidence>
<evidence type="ECO:0000256" key="4">
    <source>
        <dbReference type="ARBA" id="ARBA00022525"/>
    </source>
</evidence>
<name>A0A0D0B5N3_9AGAM</name>
<sequence length="121" mass="12187">MFALSLLLVSLFAFIVGSSAVPTLSARDNSTCSSSGAQCNTGTVSCCQSTYASNSNSLSRITSALNIALDPVEGSVGLGCSPISVIGTGSGAVCNQEPVCCSGNTYYGLINIGCSPINIYL</sequence>
<proteinExistence type="inferred from homology"/>
<accession>A0A0D0B5N3</accession>
<feature type="signal peptide" evidence="6">
    <location>
        <begin position="1"/>
        <end position="20"/>
    </location>
</feature>
<dbReference type="EMBL" id="KN835356">
    <property type="protein sequence ID" value="KIK39158.1"/>
    <property type="molecule type" value="Genomic_DNA"/>
</dbReference>
<dbReference type="CDD" id="cd23507">
    <property type="entry name" value="hydrophobin_I"/>
    <property type="match status" value="1"/>
</dbReference>
<dbReference type="InParanoid" id="A0A0D0B5N3"/>
<dbReference type="HOGENOM" id="CLU_105134_2_0_1"/>
<dbReference type="AlphaFoldDB" id="A0A0D0B5N3"/>
<evidence type="ECO:0000256" key="2">
    <source>
        <dbReference type="ARBA" id="ARBA00010446"/>
    </source>
</evidence>
<evidence type="ECO:0000256" key="3">
    <source>
        <dbReference type="ARBA" id="ARBA00022512"/>
    </source>
</evidence>
<evidence type="ECO:0000313" key="8">
    <source>
        <dbReference type="Proteomes" id="UP000054485"/>
    </source>
</evidence>
<organism evidence="7 8">
    <name type="scientific">Suillus luteus UH-Slu-Lm8-n1</name>
    <dbReference type="NCBI Taxonomy" id="930992"/>
    <lineage>
        <taxon>Eukaryota</taxon>
        <taxon>Fungi</taxon>
        <taxon>Dikarya</taxon>
        <taxon>Basidiomycota</taxon>
        <taxon>Agaricomycotina</taxon>
        <taxon>Agaricomycetes</taxon>
        <taxon>Agaricomycetidae</taxon>
        <taxon>Boletales</taxon>
        <taxon>Suillineae</taxon>
        <taxon>Suillaceae</taxon>
        <taxon>Suillus</taxon>
    </lineage>
</organism>
<dbReference type="SMART" id="SM00075">
    <property type="entry name" value="HYDRO"/>
    <property type="match status" value="1"/>
</dbReference>
<dbReference type="Pfam" id="PF01185">
    <property type="entry name" value="Hydrophobin"/>
    <property type="match status" value="1"/>
</dbReference>
<dbReference type="OrthoDB" id="4225815at2759"/>
<keyword evidence="4 6" id="KW-0964">Secreted</keyword>
<dbReference type="GO" id="GO:0009277">
    <property type="term" value="C:fungal-type cell wall"/>
    <property type="evidence" value="ECO:0007669"/>
    <property type="project" value="InterPro"/>
</dbReference>
<feature type="chain" id="PRO_5013988787" description="Hydrophobin" evidence="6">
    <location>
        <begin position="21"/>
        <end position="121"/>
    </location>
</feature>
<dbReference type="GO" id="GO:0005199">
    <property type="term" value="F:structural constituent of cell wall"/>
    <property type="evidence" value="ECO:0007669"/>
    <property type="project" value="InterPro"/>
</dbReference>
<keyword evidence="6" id="KW-0732">Signal</keyword>
<keyword evidence="8" id="KW-1185">Reference proteome</keyword>
<gene>
    <name evidence="7" type="primary">HydSl6</name>
    <name evidence="7" type="ORF">CY34DRAFT_808577</name>
</gene>
<evidence type="ECO:0000256" key="5">
    <source>
        <dbReference type="ARBA" id="ARBA00023157"/>
    </source>
</evidence>
<keyword evidence="3 6" id="KW-0134">Cell wall</keyword>
<protein>
    <recommendedName>
        <fullName evidence="6">Hydrophobin</fullName>
    </recommendedName>
</protein>
<evidence type="ECO:0000256" key="1">
    <source>
        <dbReference type="ARBA" id="ARBA00004191"/>
    </source>
</evidence>
<evidence type="ECO:0000256" key="6">
    <source>
        <dbReference type="RuleBase" id="RU365009"/>
    </source>
</evidence>
<comment type="similarity">
    <text evidence="2 6">Belongs to the fungal hydrophobin family.</text>
</comment>
<dbReference type="STRING" id="930992.A0A0D0B5N3"/>
<dbReference type="Proteomes" id="UP000054485">
    <property type="component" value="Unassembled WGS sequence"/>
</dbReference>
<dbReference type="InterPro" id="IPR001338">
    <property type="entry name" value="Class_I_Hydrophobin"/>
</dbReference>
<comment type="subcellular location">
    <subcellularLocation>
        <location evidence="1 6">Secreted</location>
        <location evidence="1 6">Cell wall</location>
    </subcellularLocation>
</comment>
<reference evidence="8" key="2">
    <citation type="submission" date="2015-01" db="EMBL/GenBank/DDBJ databases">
        <title>Evolutionary Origins and Diversification of the Mycorrhizal Mutualists.</title>
        <authorList>
            <consortium name="DOE Joint Genome Institute"/>
            <consortium name="Mycorrhizal Genomics Consortium"/>
            <person name="Kohler A."/>
            <person name="Kuo A."/>
            <person name="Nagy L.G."/>
            <person name="Floudas D."/>
            <person name="Copeland A."/>
            <person name="Barry K.W."/>
            <person name="Cichocki N."/>
            <person name="Veneault-Fourrey C."/>
            <person name="LaButti K."/>
            <person name="Lindquist E.A."/>
            <person name="Lipzen A."/>
            <person name="Lundell T."/>
            <person name="Morin E."/>
            <person name="Murat C."/>
            <person name="Riley R."/>
            <person name="Ohm R."/>
            <person name="Sun H."/>
            <person name="Tunlid A."/>
            <person name="Henrissat B."/>
            <person name="Grigoriev I.V."/>
            <person name="Hibbett D.S."/>
            <person name="Martin F."/>
        </authorList>
    </citation>
    <scope>NUCLEOTIDE SEQUENCE [LARGE SCALE GENOMIC DNA]</scope>
    <source>
        <strain evidence="8">UH-Slu-Lm8-n1</strain>
    </source>
</reference>
<reference evidence="7 8" key="1">
    <citation type="submission" date="2014-04" db="EMBL/GenBank/DDBJ databases">
        <authorList>
            <consortium name="DOE Joint Genome Institute"/>
            <person name="Kuo A."/>
            <person name="Ruytinx J."/>
            <person name="Rineau F."/>
            <person name="Colpaert J."/>
            <person name="Kohler A."/>
            <person name="Nagy L.G."/>
            <person name="Floudas D."/>
            <person name="Copeland A."/>
            <person name="Barry K.W."/>
            <person name="Cichocki N."/>
            <person name="Veneault-Fourrey C."/>
            <person name="LaButti K."/>
            <person name="Lindquist E.A."/>
            <person name="Lipzen A."/>
            <person name="Lundell T."/>
            <person name="Morin E."/>
            <person name="Murat C."/>
            <person name="Sun H."/>
            <person name="Tunlid A."/>
            <person name="Henrissat B."/>
            <person name="Grigoriev I.V."/>
            <person name="Hibbett D.S."/>
            <person name="Martin F."/>
            <person name="Nordberg H.P."/>
            <person name="Cantor M.N."/>
            <person name="Hua S.X."/>
        </authorList>
    </citation>
    <scope>NUCLEOTIDE SEQUENCE [LARGE SCALE GENOMIC DNA]</scope>
    <source>
        <strain evidence="7 8">UH-Slu-Lm8-n1</strain>
    </source>
</reference>
<keyword evidence="5 6" id="KW-1015">Disulfide bond</keyword>